<accession>A0A8H7PF34</accession>
<dbReference type="Proteomes" id="UP000654370">
    <property type="component" value="Unassembled WGS sequence"/>
</dbReference>
<keyword evidence="3" id="KW-1185">Reference proteome</keyword>
<sequence>MDLKSLLNTGKPPLTEERIASLTANSDNVYKLEQMTNATFAIPDQPESCYKYFDDFLQLLASFGYNNDSDLDTQYTTTALVASLRACINELLISNGLTWLLSLPRHISHTTWTMLQSSSTILAYVYGLLLALATRQQVETSAWVEEIVHFVKAASPYLNAHLWLSVTALEQRSRQNHDSQVMKMSSTKQSDYASSFLLSVERSLDSEGSNESIQKALISMLFILEDGESSTLSSTIDQYLGNVASRPPFTDQELIVGKIAFDQCLKLCKATNLTKLLNRYDVQRQQSNSEIDLQLNPLISDVLMEMPAGSEIERAQSLKKPLAQWCYHLQTFSFNDFDHHLKNIIDKQYPNDRKTNLDLLITEWIQKDEMVAYLEPILGYITARLRAEKYDKRSSPFWSFIHLYAETNYQRSDQKALYGEVSGAQVDSDIDYAWDDSRRQRTCDKVLQILTFTNTDDALTTWINDILQVASARVLARYLEWVSYKVNSINSQQEQSSASGLRNNLYYKQLNNVFKGDHIKTKSDTVIPTLMRALNPDVFLDLVETRAYLNAMVKSYFLKPPEMTFELLVNELLQSQTKDFMLRLFNVLGVQNRQNSQWFANHFLGPVLRHETNNIGKESFILKHLLVTDHFFTNLFLRTFNITTKGIITVNTAVKTSSIQLLRKHMVLKSQSCGLLRLLEEIVRLREPKRQACIIHIWQSSWTCDKALQVNDQWLLCCLLFYGQASAAVQQLIETFVMGHLETLLFAADKYNVAPTESLLNSQGDVPSFLSRVVDLTLLADIVDPEDVFVMIIAQLLSMPAPEDGNESLGKVNASKVLYQAVVILTETADELAFLTEQDNENSMDIDPQVTDSNSEKKLNAKQRKRRRLEQQKKGRAKKGRSHYIASELPSDLTDSDPASDRYNLTLYAQRIVSLFSSVLTGDGIRYITADIRQFITQSWANCQDLYIPFAFLMTIRSQDTMIDDITKIIHVLRAAVADSNPLIETIIKTEEKRHNISFVNS</sequence>
<dbReference type="EMBL" id="JAEPQZ010000016">
    <property type="protein sequence ID" value="KAG2172723.1"/>
    <property type="molecule type" value="Genomic_DNA"/>
</dbReference>
<feature type="compositionally biased region" description="Basic residues" evidence="1">
    <location>
        <begin position="860"/>
        <end position="882"/>
    </location>
</feature>
<evidence type="ECO:0000313" key="2">
    <source>
        <dbReference type="EMBL" id="KAG2172723.1"/>
    </source>
</evidence>
<dbReference type="AlphaFoldDB" id="A0A8H7PF34"/>
<evidence type="ECO:0000313" key="3">
    <source>
        <dbReference type="Proteomes" id="UP000654370"/>
    </source>
</evidence>
<protein>
    <submittedName>
        <fullName evidence="2">Uncharacterized protein</fullName>
    </submittedName>
</protein>
<dbReference type="OrthoDB" id="2244892at2759"/>
<evidence type="ECO:0000256" key="1">
    <source>
        <dbReference type="SAM" id="MobiDB-lite"/>
    </source>
</evidence>
<feature type="region of interest" description="Disordered" evidence="1">
    <location>
        <begin position="843"/>
        <end position="882"/>
    </location>
</feature>
<gene>
    <name evidence="2" type="ORF">INT43_000070</name>
</gene>
<comment type="caution">
    <text evidence="2">The sequence shown here is derived from an EMBL/GenBank/DDBJ whole genome shotgun (WGS) entry which is preliminary data.</text>
</comment>
<name>A0A8H7PF34_MORIS</name>
<organism evidence="2 3">
    <name type="scientific">Mortierella isabellina</name>
    <name type="common">Filamentous fungus</name>
    <name type="synonym">Umbelopsis isabellina</name>
    <dbReference type="NCBI Taxonomy" id="91625"/>
    <lineage>
        <taxon>Eukaryota</taxon>
        <taxon>Fungi</taxon>
        <taxon>Fungi incertae sedis</taxon>
        <taxon>Mucoromycota</taxon>
        <taxon>Mucoromycotina</taxon>
        <taxon>Umbelopsidomycetes</taxon>
        <taxon>Umbelopsidales</taxon>
        <taxon>Umbelopsidaceae</taxon>
        <taxon>Umbelopsis</taxon>
    </lineage>
</organism>
<reference evidence="2" key="1">
    <citation type="submission" date="2020-12" db="EMBL/GenBank/DDBJ databases">
        <title>Metabolic potential, ecology and presence of endohyphal bacteria is reflected in genomic diversity of Mucoromycotina.</title>
        <authorList>
            <person name="Muszewska A."/>
            <person name="Okrasinska A."/>
            <person name="Steczkiewicz K."/>
            <person name="Drgas O."/>
            <person name="Orlowska M."/>
            <person name="Perlinska-Lenart U."/>
            <person name="Aleksandrzak-Piekarczyk T."/>
            <person name="Szatraj K."/>
            <person name="Zielenkiewicz U."/>
            <person name="Pilsyk S."/>
            <person name="Malc E."/>
            <person name="Mieczkowski P."/>
            <person name="Kruszewska J.S."/>
            <person name="Biernat P."/>
            <person name="Pawlowska J."/>
        </authorList>
    </citation>
    <scope>NUCLEOTIDE SEQUENCE</scope>
    <source>
        <strain evidence="2">WA0000067209</strain>
    </source>
</reference>
<proteinExistence type="predicted"/>